<dbReference type="RefSeq" id="WP_098773622.1">
    <property type="nucleotide sequence ID" value="NZ_NUQH01000049.1"/>
</dbReference>
<dbReference type="Pfam" id="PF05043">
    <property type="entry name" value="Mga"/>
    <property type="match status" value="1"/>
</dbReference>
<name>A0A9X7E0X3_BACCE</name>
<evidence type="ECO:0000259" key="4">
    <source>
        <dbReference type="Pfam" id="PF08279"/>
    </source>
</evidence>
<dbReference type="InterPro" id="IPR036390">
    <property type="entry name" value="WH_DNA-bd_sf"/>
</dbReference>
<evidence type="ECO:0000313" key="6">
    <source>
        <dbReference type="Proteomes" id="UP000225135"/>
    </source>
</evidence>
<dbReference type="InterPro" id="IPR007737">
    <property type="entry name" value="Mga_HTH"/>
</dbReference>
<feature type="domain" description="Helix-turn-helix type 11" evidence="4">
    <location>
        <begin position="16"/>
        <end position="72"/>
    </location>
</feature>
<dbReference type="InterPro" id="IPR036388">
    <property type="entry name" value="WH-like_DNA-bd_sf"/>
</dbReference>
<dbReference type="InterPro" id="IPR013196">
    <property type="entry name" value="HTH_11"/>
</dbReference>
<evidence type="ECO:0000256" key="2">
    <source>
        <dbReference type="ARBA" id="ARBA00023163"/>
    </source>
</evidence>
<dbReference type="Gene3D" id="1.10.10.10">
    <property type="entry name" value="Winged helix-like DNA-binding domain superfamily/Winged helix DNA-binding domain"/>
    <property type="match status" value="1"/>
</dbReference>
<dbReference type="InterPro" id="IPR050661">
    <property type="entry name" value="BglG_antiterminators"/>
</dbReference>
<comment type="caution">
    <text evidence="5">The sequence shown here is derived from an EMBL/GenBank/DDBJ whole genome shotgun (WGS) entry which is preliminary data.</text>
</comment>
<dbReference type="Gene3D" id="3.40.50.2300">
    <property type="match status" value="1"/>
</dbReference>
<dbReference type="Pfam" id="PF08279">
    <property type="entry name" value="HTH_11"/>
    <property type="match status" value="1"/>
</dbReference>
<evidence type="ECO:0000256" key="1">
    <source>
        <dbReference type="ARBA" id="ARBA00023015"/>
    </source>
</evidence>
<dbReference type="AlphaFoldDB" id="A0A9X7E0X3"/>
<feature type="domain" description="Mga helix-turn-helix" evidence="3">
    <location>
        <begin position="81"/>
        <end position="164"/>
    </location>
</feature>
<dbReference type="Proteomes" id="UP000225135">
    <property type="component" value="Unassembled WGS sequence"/>
</dbReference>
<dbReference type="PANTHER" id="PTHR30185:SF18">
    <property type="entry name" value="TRANSCRIPTIONAL REGULATOR MTLR"/>
    <property type="match status" value="1"/>
</dbReference>
<keyword evidence="1" id="KW-0805">Transcription regulation</keyword>
<keyword evidence="2" id="KW-0804">Transcription</keyword>
<reference evidence="5 6" key="1">
    <citation type="submission" date="2017-09" db="EMBL/GenBank/DDBJ databases">
        <title>Large-scale bioinformatics analysis of Bacillus genomes uncovers conserved roles of natural products in bacterial physiology.</title>
        <authorList>
            <consortium name="Agbiome Team Llc"/>
            <person name="Bleich R.M."/>
            <person name="Grubbs K.J."/>
            <person name="Santa Maria K.C."/>
            <person name="Allen S.E."/>
            <person name="Farag S."/>
            <person name="Shank E.A."/>
            <person name="Bowers A."/>
        </authorList>
    </citation>
    <scope>NUCLEOTIDE SEQUENCE [LARGE SCALE GENOMIC DNA]</scope>
    <source>
        <strain evidence="5 6">AFS029792</strain>
    </source>
</reference>
<evidence type="ECO:0008006" key="7">
    <source>
        <dbReference type="Google" id="ProtNLM"/>
    </source>
</evidence>
<proteinExistence type="predicted"/>
<protein>
    <recommendedName>
        <fullName evidence="7">HTH domain-containing protein</fullName>
    </recommendedName>
</protein>
<evidence type="ECO:0000259" key="3">
    <source>
        <dbReference type="Pfam" id="PF05043"/>
    </source>
</evidence>
<dbReference type="SUPFAM" id="SSF46785">
    <property type="entry name" value="Winged helix' DNA-binding domain"/>
    <property type="match status" value="1"/>
</dbReference>
<organism evidence="5 6">
    <name type="scientific">Bacillus cereus</name>
    <dbReference type="NCBI Taxonomy" id="1396"/>
    <lineage>
        <taxon>Bacteria</taxon>
        <taxon>Bacillati</taxon>
        <taxon>Bacillota</taxon>
        <taxon>Bacilli</taxon>
        <taxon>Bacillales</taxon>
        <taxon>Bacillaceae</taxon>
        <taxon>Bacillus</taxon>
        <taxon>Bacillus cereus group</taxon>
    </lineage>
</organism>
<accession>A0A9X7E0X3</accession>
<sequence>MNEVITSLIHDKSEIRQLSILKMLNESNDIVTSSAIAKQLKCTNRTILNDIAQLKRGIPNSWSIIGVKSQGYVFKKPITEDISTIVGSYLGNSTSFKILLGIFSGRRYTLEKWSQLLFMDKLTLKNHLGKFKKILKHYGLQFSFKTLELKGDELYIRYFFINFFYSIQKFIDHFQLATNFKKTIYDILRLHEIKVDFKIMTIIINVCINRISQKYYFTQKINFNYIFDDNQFECFTKIILEIEKFFNIILPKDEKIFLYTSFFLIAEGTMEQKLKLINLYQTSQEEFFQNHLGLCKKISQKNEFEDEELLSEILFTLYKIHFVSSYKLYFEYCPYYKILPRNILPIYNEYYSLIVNWNNKNNKNKYTESQLSYIALNVTQLLLPKIKKTKILLLLSGTQVLKTNVYFQLKNQLGKDVIILQDLTNKFDYDFIITNYKIEDNDIPIITISDTFNFNDIFSIRQFIYNCIIKEGTGANNEQGLQKT</sequence>
<dbReference type="PANTHER" id="PTHR30185">
    <property type="entry name" value="CRYPTIC BETA-GLUCOSIDE BGL OPERON ANTITERMINATOR"/>
    <property type="match status" value="1"/>
</dbReference>
<dbReference type="EMBL" id="NUUR01000127">
    <property type="protein sequence ID" value="PHG74549.1"/>
    <property type="molecule type" value="Genomic_DNA"/>
</dbReference>
<gene>
    <name evidence="5" type="ORF">COI69_29780</name>
</gene>
<evidence type="ECO:0000313" key="5">
    <source>
        <dbReference type="EMBL" id="PHG74549.1"/>
    </source>
</evidence>